<feature type="signal peptide" evidence="2">
    <location>
        <begin position="1"/>
        <end position="20"/>
    </location>
</feature>
<feature type="compositionally biased region" description="Low complexity" evidence="1">
    <location>
        <begin position="195"/>
        <end position="210"/>
    </location>
</feature>
<feature type="region of interest" description="Disordered" evidence="1">
    <location>
        <begin position="84"/>
        <end position="111"/>
    </location>
</feature>
<feature type="compositionally biased region" description="Basic and acidic residues" evidence="1">
    <location>
        <begin position="349"/>
        <end position="359"/>
    </location>
</feature>
<protein>
    <submittedName>
        <fullName evidence="3">Uncharacterized protein</fullName>
    </submittedName>
</protein>
<dbReference type="AlphaFoldDB" id="A0A9N8JXZ9"/>
<feature type="compositionally biased region" description="Polar residues" evidence="1">
    <location>
        <begin position="86"/>
        <end position="100"/>
    </location>
</feature>
<evidence type="ECO:0000313" key="3">
    <source>
        <dbReference type="EMBL" id="CAD0096025.1"/>
    </source>
</evidence>
<dbReference type="Proteomes" id="UP000714618">
    <property type="component" value="Unassembled WGS sequence"/>
</dbReference>
<feature type="compositionally biased region" description="Basic and acidic residues" evidence="1">
    <location>
        <begin position="286"/>
        <end position="297"/>
    </location>
</feature>
<feature type="compositionally biased region" description="Basic and acidic residues" evidence="1">
    <location>
        <begin position="236"/>
        <end position="259"/>
    </location>
</feature>
<keyword evidence="4" id="KW-1185">Reference proteome</keyword>
<feature type="compositionally biased region" description="Basic and acidic residues" evidence="1">
    <location>
        <begin position="179"/>
        <end position="191"/>
    </location>
</feature>
<comment type="caution">
    <text evidence="3">The sequence shown here is derived from an EMBL/GenBank/DDBJ whole genome shotgun (WGS) entry which is preliminary data.</text>
</comment>
<sequence>MRFSIITITSAVVAAAGTNAIDVAGKFHIFRPSNTQSDISEEIPGYEAIPKAATNKYIQDAPSAIPDFAPGSFEPTYMPEEDLKPSSIQARSVTPTSGTAIPSPVADEPSDDSYEAFMEWMNARLAQGTSEEAEHSHVARSVAPSPSAKVEPPTDGPADDTYEAFVTWMESRYSKDFSEQVKQKMHARDAPPEPQHTTTAATATAAPTDGPADESYEEFVHWMNSRYPQGISEEDEHKNFARSLDEHDEYPSEDYHELNARSVDTDEVSQDQGHEMPDWNLAWNEEVEHHLQARSAEEDYEQESSTPAQGNPIDARTESESEYPYLEETFEEFLARQGFSTEQYAQDGKPTESHEEEPKPQVAVDSKPSVSEVPASPAAAPTPKPTSAVTSSATSSTSASQWSGPMSETATGSSSSATNVQARSVSSHYRFRHHSAHASNSGTVSASSATSSTTTSRKGFFNLPW</sequence>
<dbReference type="OrthoDB" id="3931000at2759"/>
<feature type="chain" id="PRO_5040473204" evidence="2">
    <location>
        <begin position="21"/>
        <end position="465"/>
    </location>
</feature>
<feature type="region of interest" description="Disordered" evidence="1">
    <location>
        <begin position="236"/>
        <end position="465"/>
    </location>
</feature>
<proteinExistence type="predicted"/>
<name>A0A9N8JXZ9_9PEZI</name>
<feature type="region of interest" description="Disordered" evidence="1">
    <location>
        <begin position="127"/>
        <end position="160"/>
    </location>
</feature>
<feature type="compositionally biased region" description="Low complexity" evidence="1">
    <location>
        <begin position="438"/>
        <end position="456"/>
    </location>
</feature>
<evidence type="ECO:0000256" key="1">
    <source>
        <dbReference type="SAM" id="MobiDB-lite"/>
    </source>
</evidence>
<feature type="region of interest" description="Disordered" evidence="1">
    <location>
        <begin position="179"/>
        <end position="213"/>
    </location>
</feature>
<dbReference type="EMBL" id="CAIJEO010000007">
    <property type="protein sequence ID" value="CAD0096025.1"/>
    <property type="molecule type" value="Genomic_DNA"/>
</dbReference>
<feature type="compositionally biased region" description="Low complexity" evidence="1">
    <location>
        <begin position="407"/>
        <end position="418"/>
    </location>
</feature>
<organism evidence="3 4">
    <name type="scientific">Aureobasidium mustum</name>
    <dbReference type="NCBI Taxonomy" id="2773714"/>
    <lineage>
        <taxon>Eukaryota</taxon>
        <taxon>Fungi</taxon>
        <taxon>Dikarya</taxon>
        <taxon>Ascomycota</taxon>
        <taxon>Pezizomycotina</taxon>
        <taxon>Dothideomycetes</taxon>
        <taxon>Dothideomycetidae</taxon>
        <taxon>Dothideales</taxon>
        <taxon>Saccotheciaceae</taxon>
        <taxon>Aureobasidium</taxon>
    </lineage>
</organism>
<reference evidence="3" key="1">
    <citation type="submission" date="2020-06" db="EMBL/GenBank/DDBJ databases">
        <authorList>
            <person name="Onetto C."/>
        </authorList>
    </citation>
    <scope>NUCLEOTIDE SEQUENCE</scope>
</reference>
<evidence type="ECO:0000313" key="4">
    <source>
        <dbReference type="Proteomes" id="UP000714618"/>
    </source>
</evidence>
<evidence type="ECO:0000256" key="2">
    <source>
        <dbReference type="SAM" id="SignalP"/>
    </source>
</evidence>
<gene>
    <name evidence="3" type="ORF">AWRI4233_LOCUS5424</name>
</gene>
<feature type="compositionally biased region" description="Low complexity" evidence="1">
    <location>
        <begin position="366"/>
        <end position="400"/>
    </location>
</feature>
<keyword evidence="2" id="KW-0732">Signal</keyword>
<accession>A0A9N8JXZ9</accession>